<dbReference type="InterPro" id="IPR021120">
    <property type="entry name" value="KduI/IolB_isomerase"/>
</dbReference>
<dbReference type="SUPFAM" id="SSF51182">
    <property type="entry name" value="RmlC-like cupins"/>
    <property type="match status" value="1"/>
</dbReference>
<dbReference type="NCBIfam" id="NF002091">
    <property type="entry name" value="PRK00924.1"/>
    <property type="match status" value="1"/>
</dbReference>
<dbReference type="RefSeq" id="WP_013766764.1">
    <property type="nucleotide sequence ID" value="NC_015510.1"/>
</dbReference>
<dbReference type="OrthoDB" id="9770644at2"/>
<dbReference type="GO" id="GO:0008270">
    <property type="term" value="F:zinc ion binding"/>
    <property type="evidence" value="ECO:0007669"/>
    <property type="project" value="UniProtKB-UniRule"/>
</dbReference>
<dbReference type="UniPathway" id="UPA00545">
    <property type="reaction ID" value="UER00826"/>
</dbReference>
<dbReference type="PANTHER" id="PTHR38461">
    <property type="entry name" value="4-DEOXY-L-THREO-5-HEXOSULOSE-URONATE KETOL-ISOMERASE"/>
    <property type="match status" value="1"/>
</dbReference>
<dbReference type="HOGENOM" id="CLU_062609_0_0_10"/>
<dbReference type="GO" id="GO:0019698">
    <property type="term" value="P:D-galacturonate catabolic process"/>
    <property type="evidence" value="ECO:0007669"/>
    <property type="project" value="TreeGrafter"/>
</dbReference>
<dbReference type="GO" id="GO:0042840">
    <property type="term" value="P:D-glucuronate catabolic process"/>
    <property type="evidence" value="ECO:0007669"/>
    <property type="project" value="TreeGrafter"/>
</dbReference>
<organism evidence="7 8">
    <name type="scientific">Haliscomenobacter hydrossis (strain ATCC 27775 / DSM 1100 / LMG 10767 / O)</name>
    <dbReference type="NCBI Taxonomy" id="760192"/>
    <lineage>
        <taxon>Bacteria</taxon>
        <taxon>Pseudomonadati</taxon>
        <taxon>Bacteroidota</taxon>
        <taxon>Saprospiria</taxon>
        <taxon>Saprospirales</taxon>
        <taxon>Haliscomenobacteraceae</taxon>
        <taxon>Haliscomenobacter</taxon>
    </lineage>
</organism>
<dbReference type="HAMAP" id="MF_00687">
    <property type="entry name" value="KduI"/>
    <property type="match status" value="1"/>
</dbReference>
<comment type="function">
    <text evidence="6">Catalyzes the isomerization of 5-dehydro-4-deoxy-D-glucuronate to 3-deoxy-D-glycero-2,5-hexodiulosonate.</text>
</comment>
<dbReference type="KEGG" id="hhy:Halhy_4382"/>
<gene>
    <name evidence="6" type="primary">kduI</name>
    <name evidence="7" type="ordered locus">Halhy_4382</name>
</gene>
<evidence type="ECO:0000256" key="3">
    <source>
        <dbReference type="ARBA" id="ARBA00022723"/>
    </source>
</evidence>
<dbReference type="CDD" id="cd20294">
    <property type="entry name" value="cupin_KduI_N"/>
    <property type="match status" value="1"/>
</dbReference>
<dbReference type="EC" id="5.3.1.17" evidence="6"/>
<dbReference type="InterPro" id="IPR027449">
    <property type="entry name" value="KduI_N"/>
</dbReference>
<dbReference type="EMBL" id="CP002691">
    <property type="protein sequence ID" value="AEE52226.1"/>
    <property type="molecule type" value="Genomic_DNA"/>
</dbReference>
<evidence type="ECO:0000256" key="6">
    <source>
        <dbReference type="HAMAP-Rule" id="MF_00687"/>
    </source>
</evidence>
<keyword evidence="4 6" id="KW-0862">Zinc</keyword>
<reference key="2">
    <citation type="submission" date="2011-04" db="EMBL/GenBank/DDBJ databases">
        <title>Complete sequence of chromosome of Haliscomenobacter hydrossis DSM 1100.</title>
        <authorList>
            <consortium name="US DOE Joint Genome Institute (JGI-PGF)"/>
            <person name="Lucas S."/>
            <person name="Han J."/>
            <person name="Lapidus A."/>
            <person name="Bruce D."/>
            <person name="Goodwin L."/>
            <person name="Pitluck S."/>
            <person name="Peters L."/>
            <person name="Kyrpides N."/>
            <person name="Mavromatis K."/>
            <person name="Ivanova N."/>
            <person name="Ovchinnikova G."/>
            <person name="Pagani I."/>
            <person name="Daligault H."/>
            <person name="Detter J.C."/>
            <person name="Han C."/>
            <person name="Land M."/>
            <person name="Hauser L."/>
            <person name="Markowitz V."/>
            <person name="Cheng J.-F."/>
            <person name="Hugenholtz P."/>
            <person name="Woyke T."/>
            <person name="Wu D."/>
            <person name="Verbarg S."/>
            <person name="Frueling A."/>
            <person name="Brambilla E."/>
            <person name="Klenk H.-P."/>
            <person name="Eisen J.A."/>
        </authorList>
    </citation>
    <scope>NUCLEOTIDE SEQUENCE</scope>
    <source>
        <strain>DSM 1100</strain>
    </source>
</reference>
<dbReference type="AlphaFoldDB" id="F4KQU1"/>
<dbReference type="PANTHER" id="PTHR38461:SF1">
    <property type="entry name" value="4-DEOXY-L-THREO-5-HEXOSULOSE-URONATE KETOL-ISOMERASE"/>
    <property type="match status" value="1"/>
</dbReference>
<proteinExistence type="inferred from homology"/>
<dbReference type="PIRSF" id="PIRSF006625">
    <property type="entry name" value="KduI"/>
    <property type="match status" value="1"/>
</dbReference>
<evidence type="ECO:0000313" key="7">
    <source>
        <dbReference type="EMBL" id="AEE52226.1"/>
    </source>
</evidence>
<accession>F4KQU1</accession>
<feature type="binding site" evidence="6">
    <location>
        <position position="201"/>
    </location>
    <ligand>
        <name>Zn(2+)</name>
        <dbReference type="ChEBI" id="CHEBI:29105"/>
    </ligand>
</feature>
<dbReference type="Pfam" id="PF04962">
    <property type="entry name" value="KduI"/>
    <property type="match status" value="1"/>
</dbReference>
<reference evidence="7 8" key="1">
    <citation type="journal article" date="2011" name="Stand. Genomic Sci.">
        <title>Complete genome sequence of Haliscomenobacter hydrossis type strain (O).</title>
        <authorList>
            <consortium name="US DOE Joint Genome Institute (JGI-PGF)"/>
            <person name="Daligault H."/>
            <person name="Lapidus A."/>
            <person name="Zeytun A."/>
            <person name="Nolan M."/>
            <person name="Lucas S."/>
            <person name="Del Rio T.G."/>
            <person name="Tice H."/>
            <person name="Cheng J.F."/>
            <person name="Tapia R."/>
            <person name="Han C."/>
            <person name="Goodwin L."/>
            <person name="Pitluck S."/>
            <person name="Liolios K."/>
            <person name="Pagani I."/>
            <person name="Ivanova N."/>
            <person name="Huntemann M."/>
            <person name="Mavromatis K."/>
            <person name="Mikhailova N."/>
            <person name="Pati A."/>
            <person name="Chen A."/>
            <person name="Palaniappan K."/>
            <person name="Land M."/>
            <person name="Hauser L."/>
            <person name="Brambilla E.M."/>
            <person name="Rohde M."/>
            <person name="Verbarg S."/>
            <person name="Goker M."/>
            <person name="Bristow J."/>
            <person name="Eisen J.A."/>
            <person name="Markowitz V."/>
            <person name="Hugenholtz P."/>
            <person name="Kyrpides N.C."/>
            <person name="Klenk H.P."/>
            <person name="Woyke T."/>
        </authorList>
    </citation>
    <scope>NUCLEOTIDE SEQUENCE [LARGE SCALE GENOMIC DNA]</scope>
    <source>
        <strain evidence="8">ATCC 27775 / DSM 1100 / LMG 10767 / O</strain>
    </source>
</reference>
<evidence type="ECO:0000256" key="1">
    <source>
        <dbReference type="ARBA" id="ARBA00000552"/>
    </source>
</evidence>
<dbReference type="Proteomes" id="UP000008461">
    <property type="component" value="Chromosome"/>
</dbReference>
<evidence type="ECO:0000313" key="8">
    <source>
        <dbReference type="Proteomes" id="UP000008461"/>
    </source>
</evidence>
<feature type="binding site" evidence="6">
    <location>
        <position position="196"/>
    </location>
    <ligand>
        <name>Zn(2+)</name>
        <dbReference type="ChEBI" id="CHEBI:29105"/>
    </ligand>
</feature>
<keyword evidence="8" id="KW-1185">Reference proteome</keyword>
<dbReference type="eggNOG" id="COG3717">
    <property type="taxonomic scope" value="Bacteria"/>
</dbReference>
<comment type="similarity">
    <text evidence="2 6">Belongs to the KduI family.</text>
</comment>
<name>F4KQU1_HALH1</name>
<dbReference type="STRING" id="760192.Halhy_4382"/>
<feature type="binding site" evidence="6">
    <location>
        <position position="243"/>
    </location>
    <ligand>
        <name>Zn(2+)</name>
        <dbReference type="ChEBI" id="CHEBI:29105"/>
    </ligand>
</feature>
<comment type="pathway">
    <text evidence="6">Glycan metabolism; pectin degradation; 2-dehydro-3-deoxy-D-gluconate from pectin: step 4/5.</text>
</comment>
<evidence type="ECO:0000256" key="5">
    <source>
        <dbReference type="ARBA" id="ARBA00023235"/>
    </source>
</evidence>
<keyword evidence="3 6" id="KW-0479">Metal-binding</keyword>
<dbReference type="InterPro" id="IPR014710">
    <property type="entry name" value="RmlC-like_jellyroll"/>
</dbReference>
<protein>
    <recommendedName>
        <fullName evidence="6">4-deoxy-L-threo-5-hexosulose-uronate ketol-isomerase</fullName>
        <ecNumber evidence="6">5.3.1.17</ecNumber>
    </recommendedName>
    <alternativeName>
        <fullName evidence="6">5-keto-4-deoxyuronate isomerase</fullName>
    </alternativeName>
    <alternativeName>
        <fullName evidence="6">DKI isomerase</fullName>
    </alternativeName>
</protein>
<dbReference type="GO" id="GO:0045490">
    <property type="term" value="P:pectin catabolic process"/>
    <property type="evidence" value="ECO:0007669"/>
    <property type="project" value="UniProtKB-UniRule"/>
</dbReference>
<evidence type="ECO:0000256" key="2">
    <source>
        <dbReference type="ARBA" id="ARBA00008086"/>
    </source>
</evidence>
<dbReference type="Gene3D" id="2.60.120.10">
    <property type="entry name" value="Jelly Rolls"/>
    <property type="match status" value="1"/>
</dbReference>
<feature type="binding site" evidence="6">
    <location>
        <position position="194"/>
    </location>
    <ligand>
        <name>Zn(2+)</name>
        <dbReference type="ChEBI" id="CHEBI:29105"/>
    </ligand>
</feature>
<dbReference type="GO" id="GO:0008697">
    <property type="term" value="F:4-deoxy-L-threo-5-hexosulose-uronate ketol-isomerase activity"/>
    <property type="evidence" value="ECO:0007669"/>
    <property type="project" value="UniProtKB-UniRule"/>
</dbReference>
<keyword evidence="5 6" id="KW-0413">Isomerase</keyword>
<dbReference type="CDD" id="cd20491">
    <property type="entry name" value="cupin_KduI_C"/>
    <property type="match status" value="1"/>
</dbReference>
<comment type="cofactor">
    <cofactor evidence="6">
        <name>Zn(2+)</name>
        <dbReference type="ChEBI" id="CHEBI:29105"/>
    </cofactor>
    <text evidence="6">Binds 1 zinc ion per subunit.</text>
</comment>
<dbReference type="InterPro" id="IPR011051">
    <property type="entry name" value="RmlC_Cupin_sf"/>
</dbReference>
<dbReference type="InterPro" id="IPR007045">
    <property type="entry name" value="KduI"/>
</dbReference>
<dbReference type="Gene3D" id="2.60.120.520">
    <property type="entry name" value="pectin degrading enzyme 5-keto 4- deoxyuronate isomerase, domain 1"/>
    <property type="match status" value="1"/>
</dbReference>
<sequence>MQIRTAIGPKESASLNSQALRENFLIEKVCVPGEINLVYSHYDRVIIGGASPTTSALELPTYPILRSDYFLERRELGIINVGGDGRVKVGDEVYELPFMACLYVGKGNKKVVFESVNSATPANYYLLSSPAHQNYPTRRLLKEEASPVEMGAVETANKRTIYKYIYLEGIRSCQLVMGLTVLAPGSVWNTMPPHVHDRRMEAYFYFNVPENQRVLHLMGEPQETRHMWVANHQAIISPPWSIHAGSGTSSYSFIWGMAGENQEYTDMDPQPVDVLR</sequence>
<evidence type="ECO:0000256" key="4">
    <source>
        <dbReference type="ARBA" id="ARBA00022833"/>
    </source>
</evidence>
<comment type="catalytic activity">
    <reaction evidence="1 6">
        <text>5-dehydro-4-deoxy-D-glucuronate = 3-deoxy-D-glycero-2,5-hexodiulosonate</text>
        <dbReference type="Rhea" id="RHEA:23896"/>
        <dbReference type="ChEBI" id="CHEBI:17117"/>
        <dbReference type="ChEBI" id="CHEBI:29071"/>
        <dbReference type="EC" id="5.3.1.17"/>
    </reaction>
</comment>